<dbReference type="Proteomes" id="UP000011705">
    <property type="component" value="Chromosome"/>
</dbReference>
<feature type="domain" description="Teneurin-like YD-shell" evidence="2">
    <location>
        <begin position="25"/>
        <end position="114"/>
    </location>
</feature>
<dbReference type="HOGENOM" id="CLU_902956_0_0_12"/>
<dbReference type="Gene3D" id="2.180.10.10">
    <property type="entry name" value="RHS repeat-associated core"/>
    <property type="match status" value="1"/>
</dbReference>
<dbReference type="InterPro" id="IPR022385">
    <property type="entry name" value="Rhs_assc_core"/>
</dbReference>
<name>A0A0E2E2M2_TREDN</name>
<protein>
    <submittedName>
        <fullName evidence="3">RHS repeat-associated core domain-containing protein</fullName>
    </submittedName>
</protein>
<dbReference type="Gene3D" id="1.25.10.10">
    <property type="entry name" value="Leucine-rich Repeat Variant"/>
    <property type="match status" value="1"/>
</dbReference>
<sequence>MLHEWKTFDYKDTAPKDCITWVFQNFVPVAKIQGDKHYSIISDHLGTPILATDEQGNKVWERTLDIYGRVRKEEGEKGFCNMLYQGQYLDTETELVYNYKRYYSQETGAYISQDPIGLAGNNPTLYAYVHDPNSWVDPFGLRGLWKLTNEGSSKRRVIGKGKKGKKFVEDSYMIDNIKEYIKLADSDDLEDNNKTKTEQLSSEVIFEIIHNYPERKAWLVHNKHIPIDVLKLLCKDKKSDVRFTVAMKNKNDRYVFEILMNDPDFSIRMAVVRNKRIPIDLLKKMVNDKDDEISKEAMRILKLRDSAL</sequence>
<dbReference type="PANTHER" id="PTHR32305:SF15">
    <property type="entry name" value="PROTEIN RHSA-RELATED"/>
    <property type="match status" value="1"/>
</dbReference>
<dbReference type="AlphaFoldDB" id="A0A0E2E2M2"/>
<dbReference type="PANTHER" id="PTHR32305">
    <property type="match status" value="1"/>
</dbReference>
<evidence type="ECO:0000313" key="3">
    <source>
        <dbReference type="EMBL" id="EMB31605.1"/>
    </source>
</evidence>
<dbReference type="SUPFAM" id="SSF48371">
    <property type="entry name" value="ARM repeat"/>
    <property type="match status" value="1"/>
</dbReference>
<evidence type="ECO:0000259" key="2">
    <source>
        <dbReference type="Pfam" id="PF25023"/>
    </source>
</evidence>
<dbReference type="Pfam" id="PF25023">
    <property type="entry name" value="TEN_YD-shell"/>
    <property type="match status" value="1"/>
</dbReference>
<dbReference type="EMBL" id="AGDV01000020">
    <property type="protein sequence ID" value="EMB31605.1"/>
    <property type="molecule type" value="Genomic_DNA"/>
</dbReference>
<dbReference type="InterPro" id="IPR016024">
    <property type="entry name" value="ARM-type_fold"/>
</dbReference>
<proteinExistence type="predicted"/>
<reference evidence="3" key="1">
    <citation type="submission" date="2012-01" db="EMBL/GenBank/DDBJ databases">
        <title>The Genome Sequence of Treponema denticola H-22.</title>
        <authorList>
            <consortium name="The Broad Institute Genome Sequencing Platform"/>
            <person name="Earl A."/>
            <person name="Ward D."/>
            <person name="Feldgarden M."/>
            <person name="Gevers D."/>
            <person name="Blanton J.M."/>
            <person name="Fenno C.J."/>
            <person name="Baranova O.V."/>
            <person name="Mathney J."/>
            <person name="Dewhirst F.E."/>
            <person name="Izard J."/>
            <person name="Young S.K."/>
            <person name="Zeng Q."/>
            <person name="Gargeya S."/>
            <person name="Fitzgerald M."/>
            <person name="Haas B."/>
            <person name="Abouelleil A."/>
            <person name="Alvarado L."/>
            <person name="Arachchi H.M."/>
            <person name="Berlin A."/>
            <person name="Chapman S.B."/>
            <person name="Gearin G."/>
            <person name="Goldberg J."/>
            <person name="Griggs A."/>
            <person name="Gujja S."/>
            <person name="Hansen M."/>
            <person name="Heiman D."/>
            <person name="Howarth C."/>
            <person name="Larimer J."/>
            <person name="Lui A."/>
            <person name="MacDonald P.J.P."/>
            <person name="McCowen C."/>
            <person name="Montmayeur A."/>
            <person name="Murphy C."/>
            <person name="Neiman D."/>
            <person name="Pearson M."/>
            <person name="Priest M."/>
            <person name="Roberts A."/>
            <person name="Saif S."/>
            <person name="Shea T."/>
            <person name="Sisk P."/>
            <person name="Stolte C."/>
            <person name="Sykes S."/>
            <person name="Wortman J."/>
            <person name="Nusbaum C."/>
            <person name="Birren B."/>
        </authorList>
    </citation>
    <scope>NUCLEOTIDE SEQUENCE [LARGE SCALE GENOMIC DNA]</scope>
    <source>
        <strain evidence="3">H-22</strain>
    </source>
</reference>
<dbReference type="PATRIC" id="fig|999432.5.peg.2061"/>
<gene>
    <name evidence="3" type="ORF">HMPREF9726_01985</name>
</gene>
<dbReference type="InterPro" id="IPR011989">
    <property type="entry name" value="ARM-like"/>
</dbReference>
<accession>A0A0E2E2M2</accession>
<keyword evidence="1" id="KW-0677">Repeat</keyword>
<comment type="caution">
    <text evidence="3">The sequence shown here is derived from an EMBL/GenBank/DDBJ whole genome shotgun (WGS) entry which is preliminary data.</text>
</comment>
<dbReference type="InterPro" id="IPR056823">
    <property type="entry name" value="TEN-like_YD-shell"/>
</dbReference>
<dbReference type="NCBIfam" id="TIGR03696">
    <property type="entry name" value="Rhs_assc_core"/>
    <property type="match status" value="1"/>
</dbReference>
<dbReference type="InterPro" id="IPR050708">
    <property type="entry name" value="T6SS_VgrG/RHS"/>
</dbReference>
<dbReference type="RefSeq" id="WP_002685331.1">
    <property type="nucleotide sequence ID" value="NZ_CM001795.1"/>
</dbReference>
<evidence type="ECO:0000256" key="1">
    <source>
        <dbReference type="ARBA" id="ARBA00022737"/>
    </source>
</evidence>
<organism evidence="3">
    <name type="scientific">Treponema denticola H-22</name>
    <dbReference type="NCBI Taxonomy" id="999432"/>
    <lineage>
        <taxon>Bacteria</taxon>
        <taxon>Pseudomonadati</taxon>
        <taxon>Spirochaetota</taxon>
        <taxon>Spirochaetia</taxon>
        <taxon>Spirochaetales</taxon>
        <taxon>Treponemataceae</taxon>
        <taxon>Treponema</taxon>
    </lineage>
</organism>